<gene>
    <name evidence="2" type="ORF">GMD78_13585</name>
</gene>
<keyword evidence="3" id="KW-1185">Reference proteome</keyword>
<evidence type="ECO:0000313" key="2">
    <source>
        <dbReference type="EMBL" id="MUK89395.1"/>
    </source>
</evidence>
<keyword evidence="1" id="KW-0472">Membrane</keyword>
<dbReference type="Proteomes" id="UP000469125">
    <property type="component" value="Unassembled WGS sequence"/>
</dbReference>
<protein>
    <submittedName>
        <fullName evidence="2">Uncharacterized protein</fullName>
    </submittedName>
</protein>
<reference evidence="2 3" key="1">
    <citation type="submission" date="2019-11" db="EMBL/GenBank/DDBJ databases">
        <authorList>
            <person name="Li X."/>
        </authorList>
    </citation>
    <scope>NUCLEOTIDE SEQUENCE [LARGE SCALE GENOMIC DNA]</scope>
    <source>
        <strain evidence="2 3">L9</strain>
    </source>
</reference>
<organism evidence="2 3">
    <name type="scientific">Ornithinibacillus caprae</name>
    <dbReference type="NCBI Taxonomy" id="2678566"/>
    <lineage>
        <taxon>Bacteria</taxon>
        <taxon>Bacillati</taxon>
        <taxon>Bacillota</taxon>
        <taxon>Bacilli</taxon>
        <taxon>Bacillales</taxon>
        <taxon>Bacillaceae</taxon>
        <taxon>Ornithinibacillus</taxon>
    </lineage>
</organism>
<dbReference type="AlphaFoldDB" id="A0A6N8FIV2"/>
<dbReference type="RefSeq" id="WP_155669369.1">
    <property type="nucleotide sequence ID" value="NZ_WOCA01000011.1"/>
</dbReference>
<proteinExistence type="predicted"/>
<feature type="transmembrane region" description="Helical" evidence="1">
    <location>
        <begin position="6"/>
        <end position="22"/>
    </location>
</feature>
<feature type="transmembrane region" description="Helical" evidence="1">
    <location>
        <begin position="34"/>
        <end position="53"/>
    </location>
</feature>
<evidence type="ECO:0000256" key="1">
    <source>
        <dbReference type="SAM" id="Phobius"/>
    </source>
</evidence>
<keyword evidence="1" id="KW-0812">Transmembrane</keyword>
<name>A0A6N8FIV2_9BACI</name>
<accession>A0A6N8FIV2</accession>
<dbReference type="EMBL" id="WOCA01000011">
    <property type="protein sequence ID" value="MUK89395.1"/>
    <property type="molecule type" value="Genomic_DNA"/>
</dbReference>
<sequence>MIAILPIVIIVLILLFSIFLNYRVKILSGQKAQWLLFGYFIILVVSFGIYLFIPKGAPPSSEEQYKGPDLYLNAMEGNVSNIDSKYVERTWEFPMEEPELNVELDYIISDGPPVFVEEADIDSLEVILYKTPTIINGGIDITDRIPNASVQLTGSNKLQLYNPNPIEIEYSGYVPEFTLTQFKQGVSNSLRITGTFISFGDQILYIRVPQHIEVNTDSLEGIQFVGKENED</sequence>
<evidence type="ECO:0000313" key="3">
    <source>
        <dbReference type="Proteomes" id="UP000469125"/>
    </source>
</evidence>
<keyword evidence="1" id="KW-1133">Transmembrane helix</keyword>
<comment type="caution">
    <text evidence="2">The sequence shown here is derived from an EMBL/GenBank/DDBJ whole genome shotgun (WGS) entry which is preliminary data.</text>
</comment>